<gene>
    <name evidence="4" type="ORF">B1R32_11015</name>
</gene>
<evidence type="ECO:0000259" key="3">
    <source>
        <dbReference type="Pfam" id="PF08240"/>
    </source>
</evidence>
<dbReference type="Gene3D" id="3.40.50.720">
    <property type="entry name" value="NAD(P)-binding Rossmann-like Domain"/>
    <property type="match status" value="1"/>
</dbReference>
<sequence>MKSLILEAPGDLQLRDSPEVAAPQAGEALVRVHRVGVCGTDIHAFGGKQPFFNYPRLIGHELGVEVLEIGANVTHIRAGDKCAVEPYLNCQKCIACRRGKGNCCAQIQVLGVHIDGGARERFILPARKLHPGNQLDFEQLALVETLGIGAHAVSRAEVEPGEWVLVIGAGPIGLGVMQFARQAGAQVIALDQSRLRLDFCRQKWSISHTVLAGDAALDTVRDLTNGDLPSAVFDATGHSASMNRAFDFVAPGGRLVFVGLHQGQVTFSDPDFHKKELTLLATRNALPQDFRSIIAGMERGETDTSPWVTHRAPLSDVAAQFEAWTRPENGVLKAIIEL</sequence>
<dbReference type="FunCoup" id="A0A2S8SRV7">
    <property type="interactions" value="5"/>
</dbReference>
<keyword evidence="5" id="KW-1185">Reference proteome</keyword>
<dbReference type="InParanoid" id="A0A2S8SRV7"/>
<dbReference type="Proteomes" id="UP000237684">
    <property type="component" value="Unassembled WGS sequence"/>
</dbReference>
<evidence type="ECO:0000313" key="5">
    <source>
        <dbReference type="Proteomes" id="UP000237684"/>
    </source>
</evidence>
<dbReference type="SUPFAM" id="SSF51735">
    <property type="entry name" value="NAD(P)-binding Rossmann-fold domains"/>
    <property type="match status" value="1"/>
</dbReference>
<evidence type="ECO:0000259" key="2">
    <source>
        <dbReference type="Pfam" id="PF00107"/>
    </source>
</evidence>
<dbReference type="PANTHER" id="PTHR43401">
    <property type="entry name" value="L-THREONINE 3-DEHYDROGENASE"/>
    <property type="match status" value="1"/>
</dbReference>
<dbReference type="Pfam" id="PF00107">
    <property type="entry name" value="ADH_zinc_N"/>
    <property type="match status" value="1"/>
</dbReference>
<dbReference type="EMBL" id="NIGF01000010">
    <property type="protein sequence ID" value="PQV63552.1"/>
    <property type="molecule type" value="Genomic_DNA"/>
</dbReference>
<dbReference type="SUPFAM" id="SSF50129">
    <property type="entry name" value="GroES-like"/>
    <property type="match status" value="1"/>
</dbReference>
<feature type="domain" description="Alcohol dehydrogenase-like N-terminal" evidence="3">
    <location>
        <begin position="25"/>
        <end position="131"/>
    </location>
</feature>
<proteinExistence type="predicted"/>
<protein>
    <submittedName>
        <fullName evidence="4">2-desacetyl-2-hydroxyethyl bacteriochlorophyllide A dehydrogenase</fullName>
    </submittedName>
</protein>
<dbReference type="OrthoDB" id="9809185at2"/>
<dbReference type="AlphaFoldDB" id="A0A2S8SRV7"/>
<dbReference type="InterPro" id="IPR050129">
    <property type="entry name" value="Zn_alcohol_dh"/>
</dbReference>
<reference evidence="4 5" key="1">
    <citation type="journal article" date="2018" name="Syst. Appl. Microbiol.">
        <title>Abditibacterium utsteinense sp. nov., the first cultivated member of candidate phylum FBP, isolated from ice-free Antarctic soil samples.</title>
        <authorList>
            <person name="Tahon G."/>
            <person name="Tytgat B."/>
            <person name="Lebbe L."/>
            <person name="Carlier A."/>
            <person name="Willems A."/>
        </authorList>
    </citation>
    <scope>NUCLEOTIDE SEQUENCE [LARGE SCALE GENOMIC DNA]</scope>
    <source>
        <strain evidence="4 5">LMG 29911</strain>
    </source>
</reference>
<name>A0A2S8SRV7_9BACT</name>
<dbReference type="InterPro" id="IPR013154">
    <property type="entry name" value="ADH-like_N"/>
</dbReference>
<dbReference type="Pfam" id="PF08240">
    <property type="entry name" value="ADH_N"/>
    <property type="match status" value="1"/>
</dbReference>
<dbReference type="RefSeq" id="WP_105483976.1">
    <property type="nucleotide sequence ID" value="NZ_NIGF01000010.1"/>
</dbReference>
<keyword evidence="1" id="KW-0560">Oxidoreductase</keyword>
<dbReference type="GO" id="GO:0016491">
    <property type="term" value="F:oxidoreductase activity"/>
    <property type="evidence" value="ECO:0007669"/>
    <property type="project" value="UniProtKB-KW"/>
</dbReference>
<dbReference type="PANTHER" id="PTHR43401:SF3">
    <property type="entry name" value="L-GALACTONATE-5-DEHYDROGENASE"/>
    <property type="match status" value="1"/>
</dbReference>
<comment type="caution">
    <text evidence="4">The sequence shown here is derived from an EMBL/GenBank/DDBJ whole genome shotgun (WGS) entry which is preliminary data.</text>
</comment>
<feature type="domain" description="Alcohol dehydrogenase-like C-terminal" evidence="2">
    <location>
        <begin position="171"/>
        <end position="295"/>
    </location>
</feature>
<evidence type="ECO:0000256" key="1">
    <source>
        <dbReference type="ARBA" id="ARBA00023002"/>
    </source>
</evidence>
<dbReference type="Gene3D" id="3.90.180.10">
    <property type="entry name" value="Medium-chain alcohol dehydrogenases, catalytic domain"/>
    <property type="match status" value="1"/>
</dbReference>
<dbReference type="InterPro" id="IPR011032">
    <property type="entry name" value="GroES-like_sf"/>
</dbReference>
<dbReference type="InterPro" id="IPR013149">
    <property type="entry name" value="ADH-like_C"/>
</dbReference>
<accession>A0A2S8SRV7</accession>
<dbReference type="CDD" id="cd08261">
    <property type="entry name" value="Zn_ADH7"/>
    <property type="match status" value="1"/>
</dbReference>
<organism evidence="4 5">
    <name type="scientific">Abditibacterium utsteinense</name>
    <dbReference type="NCBI Taxonomy" id="1960156"/>
    <lineage>
        <taxon>Bacteria</taxon>
        <taxon>Pseudomonadati</taxon>
        <taxon>Abditibacteriota</taxon>
        <taxon>Abditibacteriia</taxon>
        <taxon>Abditibacteriales</taxon>
        <taxon>Abditibacteriaceae</taxon>
        <taxon>Abditibacterium</taxon>
    </lineage>
</organism>
<evidence type="ECO:0000313" key="4">
    <source>
        <dbReference type="EMBL" id="PQV63552.1"/>
    </source>
</evidence>
<dbReference type="InterPro" id="IPR036291">
    <property type="entry name" value="NAD(P)-bd_dom_sf"/>
</dbReference>